<proteinExistence type="predicted"/>
<feature type="chain" id="PRO_5020419057" description="CUB domain-containing protein" evidence="4">
    <location>
        <begin position="16"/>
        <end position="316"/>
    </location>
</feature>
<keyword evidence="4" id="KW-0732">Signal</keyword>
<dbReference type="EMBL" id="SJOL01000554">
    <property type="protein sequence ID" value="TGZ75558.1"/>
    <property type="molecule type" value="Genomic_DNA"/>
</dbReference>
<accession>A0A4S2MLY4</accession>
<keyword evidence="2" id="KW-1015">Disulfide bond</keyword>
<evidence type="ECO:0000313" key="6">
    <source>
        <dbReference type="EMBL" id="TGZ75558.1"/>
    </source>
</evidence>
<evidence type="ECO:0000313" key="7">
    <source>
        <dbReference type="Proteomes" id="UP000308267"/>
    </source>
</evidence>
<dbReference type="OrthoDB" id="6055290at2759"/>
<dbReference type="STRING" id="147828.A0A4S2MLY4"/>
<organism evidence="6 7">
    <name type="scientific">Opisthorchis felineus</name>
    <dbReference type="NCBI Taxonomy" id="147828"/>
    <lineage>
        <taxon>Eukaryota</taxon>
        <taxon>Metazoa</taxon>
        <taxon>Spiralia</taxon>
        <taxon>Lophotrochozoa</taxon>
        <taxon>Platyhelminthes</taxon>
        <taxon>Trematoda</taxon>
        <taxon>Digenea</taxon>
        <taxon>Opisthorchiida</taxon>
        <taxon>Opisthorchiata</taxon>
        <taxon>Opisthorchiidae</taxon>
        <taxon>Opisthorchis</taxon>
    </lineage>
</organism>
<dbReference type="SUPFAM" id="SSF49854">
    <property type="entry name" value="Spermadhesin, CUB domain"/>
    <property type="match status" value="2"/>
</dbReference>
<feature type="non-terminal residue" evidence="6">
    <location>
        <position position="316"/>
    </location>
</feature>
<feature type="domain" description="CUB" evidence="5">
    <location>
        <begin position="24"/>
        <end position="142"/>
    </location>
</feature>
<reference evidence="6 7" key="1">
    <citation type="journal article" date="2019" name="BMC Genomics">
        <title>New insights from Opisthorchis felineus genome: update on genomics of the epidemiologically important liver flukes.</title>
        <authorList>
            <person name="Ershov N.I."/>
            <person name="Mordvinov V.A."/>
            <person name="Prokhortchouk E.B."/>
            <person name="Pakharukova M.Y."/>
            <person name="Gunbin K.V."/>
            <person name="Ustyantsev K."/>
            <person name="Genaev M.A."/>
            <person name="Blinov A.G."/>
            <person name="Mazur A."/>
            <person name="Boulygina E."/>
            <person name="Tsygankova S."/>
            <person name="Khrameeva E."/>
            <person name="Chekanov N."/>
            <person name="Fan G."/>
            <person name="Xiao A."/>
            <person name="Zhang H."/>
            <person name="Xu X."/>
            <person name="Yang H."/>
            <person name="Solovyev V."/>
            <person name="Lee S.M."/>
            <person name="Liu X."/>
            <person name="Afonnikov D.A."/>
            <person name="Skryabin K.G."/>
        </authorList>
    </citation>
    <scope>NUCLEOTIDE SEQUENCE [LARGE SCALE GENOMIC DNA]</scope>
    <source>
        <strain evidence="6">AK-0245</strain>
        <tissue evidence="6">Whole organism</tissue>
    </source>
</reference>
<dbReference type="PROSITE" id="PS01180">
    <property type="entry name" value="CUB"/>
    <property type="match status" value="2"/>
</dbReference>
<dbReference type="SMART" id="SM00042">
    <property type="entry name" value="CUB"/>
    <property type="match status" value="2"/>
</dbReference>
<protein>
    <recommendedName>
        <fullName evidence="5">CUB domain-containing protein</fullName>
    </recommendedName>
</protein>
<keyword evidence="7" id="KW-1185">Reference proteome</keyword>
<dbReference type="CDD" id="cd00041">
    <property type="entry name" value="CUB"/>
    <property type="match status" value="2"/>
</dbReference>
<evidence type="ECO:0000256" key="3">
    <source>
        <dbReference type="PROSITE-ProRule" id="PRU00059"/>
    </source>
</evidence>
<evidence type="ECO:0000259" key="5">
    <source>
        <dbReference type="PROSITE" id="PS01180"/>
    </source>
</evidence>
<evidence type="ECO:0000256" key="2">
    <source>
        <dbReference type="ARBA" id="ARBA00023157"/>
    </source>
</evidence>
<feature type="signal peptide" evidence="4">
    <location>
        <begin position="1"/>
        <end position="15"/>
    </location>
</feature>
<dbReference type="InterPro" id="IPR035914">
    <property type="entry name" value="Sperma_CUB_dom_sf"/>
</dbReference>
<dbReference type="AlphaFoldDB" id="A0A4S2MLY4"/>
<dbReference type="Proteomes" id="UP000308267">
    <property type="component" value="Unassembled WGS sequence"/>
</dbReference>
<comment type="caution">
    <text evidence="3">Lacks conserved residue(s) required for the propagation of feature annotation.</text>
</comment>
<dbReference type="PANTHER" id="PTHR24251">
    <property type="entry name" value="OVOCHYMASE-RELATED"/>
    <property type="match status" value="1"/>
</dbReference>
<sequence>MFTICLLLILFRVEAPKIVYPRPCWNLFDCLFEEPEGYIQSPGYPKYDLDNKVFRGTIRLRTDNRILFGFKAFNVAHKWKGECTEEGIDIYDDFEVSERRIGRFCGKTVPPPIMTTGPNLHFTVYTKSIFRGTGFLAHYSADTCGRRISNDWGFFASPHYSFALPKNVSCQWTVEAQGDEVIAIEFIRINISGRRIPNCNDAVIWVTGKQIENKTVQLATLCGYEKSYEPIIGRFQQTTIFLKTSTLATGTGFIARYTRFKDGVTLMVEMNHSLHEGPEGIISLKHYDGHGVGDIETGTITQPNDQRMIVYYETFQ</sequence>
<keyword evidence="1" id="KW-0677">Repeat</keyword>
<feature type="domain" description="CUB" evidence="5">
    <location>
        <begin position="144"/>
        <end position="260"/>
    </location>
</feature>
<dbReference type="InterPro" id="IPR000859">
    <property type="entry name" value="CUB_dom"/>
</dbReference>
<dbReference type="Gene3D" id="2.60.120.290">
    <property type="entry name" value="Spermadhesin, CUB domain"/>
    <property type="match status" value="2"/>
</dbReference>
<gene>
    <name evidence="6" type="ORF">CRM22_000311</name>
</gene>
<dbReference type="Pfam" id="PF00431">
    <property type="entry name" value="CUB"/>
    <property type="match status" value="2"/>
</dbReference>
<evidence type="ECO:0000256" key="4">
    <source>
        <dbReference type="SAM" id="SignalP"/>
    </source>
</evidence>
<evidence type="ECO:0000256" key="1">
    <source>
        <dbReference type="ARBA" id="ARBA00022737"/>
    </source>
</evidence>
<name>A0A4S2MLY4_OPIFE</name>
<comment type="caution">
    <text evidence="6">The sequence shown here is derived from an EMBL/GenBank/DDBJ whole genome shotgun (WGS) entry which is preliminary data.</text>
</comment>